<dbReference type="EMBL" id="CP034457">
    <property type="protein sequence ID" value="QBM87337.1"/>
    <property type="molecule type" value="Genomic_DNA"/>
</dbReference>
<reference evidence="3" key="1">
    <citation type="submission" date="2019-03" db="EMBL/GenBank/DDBJ databases">
        <title>Snf2 controls pulcherriminic acid biosynthesis and connects pigmentation and antifungal activity of the yeast Metschnikowia pulcherrima.</title>
        <authorList>
            <person name="Gore-Lloyd D."/>
            <person name="Sumann I."/>
            <person name="Brachmann A.O."/>
            <person name="Schneeberger K."/>
            <person name="Ortiz-Merino R.A."/>
            <person name="Moreno-Beltran M."/>
            <person name="Schlaefli M."/>
            <person name="Kirner P."/>
            <person name="Santos Kron A."/>
            <person name="Wolfe K.H."/>
            <person name="Piel J."/>
            <person name="Ahrens C.H."/>
            <person name="Henk D."/>
            <person name="Freimoser F.M."/>
        </authorList>
    </citation>
    <scope>NUCLEOTIDE SEQUENCE [LARGE SCALE GENOMIC DNA]</scope>
    <source>
        <strain evidence="3">APC 1.2</strain>
    </source>
</reference>
<proteinExistence type="predicted"/>
<accession>A0A4P6XJ93</accession>
<evidence type="ECO:0000313" key="3">
    <source>
        <dbReference type="Proteomes" id="UP000292447"/>
    </source>
</evidence>
<keyword evidence="3" id="KW-1185">Reference proteome</keyword>
<organism evidence="2 3">
    <name type="scientific">Metschnikowia aff. pulcherrima</name>
    <dbReference type="NCBI Taxonomy" id="2163413"/>
    <lineage>
        <taxon>Eukaryota</taxon>
        <taxon>Fungi</taxon>
        <taxon>Dikarya</taxon>
        <taxon>Ascomycota</taxon>
        <taxon>Saccharomycotina</taxon>
        <taxon>Pichiomycetes</taxon>
        <taxon>Metschnikowiaceae</taxon>
        <taxon>Metschnikowia</taxon>
    </lineage>
</organism>
<dbReference type="AlphaFoldDB" id="A0A4P6XJ93"/>
<feature type="compositionally biased region" description="Polar residues" evidence="1">
    <location>
        <begin position="65"/>
        <end position="76"/>
    </location>
</feature>
<sequence>MQAELTLAEAAKIIDELLASGLYRDTRFIRSNLAVSRKAGSKALKHDLDGEHGTCIGESEDLSINPMQSHSASSDPGTDREVTSFHEEEQPLERGETVLRFDQKKKRLAGLAGLSYYHCKGEGSAKPRENRQRKRTSQKQRCKAKFTIRFSLGYEPLPDGSLNVRDHGNDLVVITWNRKHTHEVTPLGDATMKKKVRAEFRERVARGLSWRDFVAERKQIISKCEQNGEPLPIHLCEIKYRHWQYDSRKARTSLADRVC</sequence>
<dbReference type="Proteomes" id="UP000292447">
    <property type="component" value="Chromosome II"/>
</dbReference>
<evidence type="ECO:0000256" key="1">
    <source>
        <dbReference type="SAM" id="MobiDB-lite"/>
    </source>
</evidence>
<feature type="compositionally biased region" description="Basic and acidic residues" evidence="1">
    <location>
        <begin position="77"/>
        <end position="97"/>
    </location>
</feature>
<protein>
    <submittedName>
        <fullName evidence="2">Uncharacterized protein</fullName>
    </submittedName>
</protein>
<name>A0A4P6XJ93_9ASCO</name>
<evidence type="ECO:0000313" key="2">
    <source>
        <dbReference type="EMBL" id="QBM87337.1"/>
    </source>
</evidence>
<gene>
    <name evidence="2" type="ORF">METSCH_B05390</name>
</gene>
<feature type="region of interest" description="Disordered" evidence="1">
    <location>
        <begin position="41"/>
        <end position="97"/>
    </location>
</feature>